<dbReference type="AlphaFoldDB" id="A0A0E9S001"/>
<organism evidence="1">
    <name type="scientific">Anguilla anguilla</name>
    <name type="common">European freshwater eel</name>
    <name type="synonym">Muraena anguilla</name>
    <dbReference type="NCBI Taxonomy" id="7936"/>
    <lineage>
        <taxon>Eukaryota</taxon>
        <taxon>Metazoa</taxon>
        <taxon>Chordata</taxon>
        <taxon>Craniata</taxon>
        <taxon>Vertebrata</taxon>
        <taxon>Euteleostomi</taxon>
        <taxon>Actinopterygii</taxon>
        <taxon>Neopterygii</taxon>
        <taxon>Teleostei</taxon>
        <taxon>Anguilliformes</taxon>
        <taxon>Anguillidae</taxon>
        <taxon>Anguilla</taxon>
    </lineage>
</organism>
<sequence length="18" mass="2199">MQCFKKFPLFVQCVIRNP</sequence>
<proteinExistence type="predicted"/>
<protein>
    <submittedName>
        <fullName evidence="1">Uncharacterized protein</fullName>
    </submittedName>
</protein>
<dbReference type="EMBL" id="GBXM01073818">
    <property type="protein sequence ID" value="JAH34759.1"/>
    <property type="molecule type" value="Transcribed_RNA"/>
</dbReference>
<accession>A0A0E9S001</accession>
<reference evidence="1" key="2">
    <citation type="journal article" date="2015" name="Fish Shellfish Immunol.">
        <title>Early steps in the European eel (Anguilla anguilla)-Vibrio vulnificus interaction in the gills: Role of the RtxA13 toxin.</title>
        <authorList>
            <person name="Callol A."/>
            <person name="Pajuelo D."/>
            <person name="Ebbesson L."/>
            <person name="Teles M."/>
            <person name="MacKenzie S."/>
            <person name="Amaro C."/>
        </authorList>
    </citation>
    <scope>NUCLEOTIDE SEQUENCE</scope>
</reference>
<evidence type="ECO:0000313" key="1">
    <source>
        <dbReference type="EMBL" id="JAH34759.1"/>
    </source>
</evidence>
<name>A0A0E9S001_ANGAN</name>
<reference evidence="1" key="1">
    <citation type="submission" date="2014-11" db="EMBL/GenBank/DDBJ databases">
        <authorList>
            <person name="Amaro Gonzalez C."/>
        </authorList>
    </citation>
    <scope>NUCLEOTIDE SEQUENCE</scope>
</reference>